<dbReference type="PROSITE" id="PS50235">
    <property type="entry name" value="USP_3"/>
    <property type="match status" value="1"/>
</dbReference>
<dbReference type="InterPro" id="IPR038765">
    <property type="entry name" value="Papain-like_cys_pep_sf"/>
</dbReference>
<keyword evidence="5 7" id="KW-0378">Hydrolase</keyword>
<feature type="region of interest" description="Disordered" evidence="8">
    <location>
        <begin position="433"/>
        <end position="462"/>
    </location>
</feature>
<dbReference type="GO" id="GO:0004843">
    <property type="term" value="F:cysteine-type deubiquitinase activity"/>
    <property type="evidence" value="ECO:0007669"/>
    <property type="project" value="UniProtKB-UniRule"/>
</dbReference>
<dbReference type="PANTHER" id="PTHR24006:SF888">
    <property type="entry name" value="UBIQUITIN CARBOXYL-TERMINAL HYDROLASE 30"/>
    <property type="match status" value="1"/>
</dbReference>
<dbReference type="EMBL" id="ML004441">
    <property type="protein sequence ID" value="RKP31482.1"/>
    <property type="molecule type" value="Genomic_DNA"/>
</dbReference>
<feature type="domain" description="USP" evidence="9">
    <location>
        <begin position="33"/>
        <end position="540"/>
    </location>
</feature>
<dbReference type="CDD" id="cd02662">
    <property type="entry name" value="Peptidase_C19F"/>
    <property type="match status" value="1"/>
</dbReference>
<dbReference type="InterPro" id="IPR018200">
    <property type="entry name" value="USP_CS"/>
</dbReference>
<dbReference type="PROSITE" id="PS00972">
    <property type="entry name" value="USP_1"/>
    <property type="match status" value="1"/>
</dbReference>
<evidence type="ECO:0000259" key="9">
    <source>
        <dbReference type="PROSITE" id="PS50235"/>
    </source>
</evidence>
<evidence type="ECO:0000256" key="6">
    <source>
        <dbReference type="ARBA" id="ARBA00022807"/>
    </source>
</evidence>
<dbReference type="GO" id="GO:0005634">
    <property type="term" value="C:nucleus"/>
    <property type="evidence" value="ECO:0007669"/>
    <property type="project" value="TreeGrafter"/>
</dbReference>
<evidence type="ECO:0000256" key="7">
    <source>
        <dbReference type="RuleBase" id="RU366025"/>
    </source>
</evidence>
<keyword evidence="4 7" id="KW-0833">Ubl conjugation pathway</keyword>
<evidence type="ECO:0000313" key="10">
    <source>
        <dbReference type="EMBL" id="RKP31482.1"/>
    </source>
</evidence>
<feature type="region of interest" description="Disordered" evidence="8">
    <location>
        <begin position="152"/>
        <end position="171"/>
    </location>
</feature>
<dbReference type="InterPro" id="IPR001394">
    <property type="entry name" value="Peptidase_C19_UCH"/>
</dbReference>
<evidence type="ECO:0000313" key="11">
    <source>
        <dbReference type="Proteomes" id="UP000268321"/>
    </source>
</evidence>
<dbReference type="PANTHER" id="PTHR24006">
    <property type="entry name" value="UBIQUITIN CARBOXYL-TERMINAL HYDROLASE"/>
    <property type="match status" value="1"/>
</dbReference>
<dbReference type="GO" id="GO:0016579">
    <property type="term" value="P:protein deubiquitination"/>
    <property type="evidence" value="ECO:0007669"/>
    <property type="project" value="InterPro"/>
</dbReference>
<evidence type="ECO:0000256" key="5">
    <source>
        <dbReference type="ARBA" id="ARBA00022801"/>
    </source>
</evidence>
<protein>
    <recommendedName>
        <fullName evidence="7">Ubiquitin carboxyl-terminal hydrolase</fullName>
        <ecNumber evidence="7">3.4.19.12</ecNumber>
    </recommendedName>
</protein>
<proteinExistence type="inferred from homology"/>
<dbReference type="GO" id="GO:0005829">
    <property type="term" value="C:cytosol"/>
    <property type="evidence" value="ECO:0007669"/>
    <property type="project" value="TreeGrafter"/>
</dbReference>
<keyword evidence="11" id="KW-1185">Reference proteome</keyword>
<evidence type="ECO:0000256" key="2">
    <source>
        <dbReference type="ARBA" id="ARBA00009085"/>
    </source>
</evidence>
<dbReference type="PROSITE" id="PS00973">
    <property type="entry name" value="USP_2"/>
    <property type="match status" value="1"/>
</dbReference>
<evidence type="ECO:0000256" key="1">
    <source>
        <dbReference type="ARBA" id="ARBA00000707"/>
    </source>
</evidence>
<organism evidence="10 11">
    <name type="scientific">Metschnikowia bicuspidata</name>
    <dbReference type="NCBI Taxonomy" id="27322"/>
    <lineage>
        <taxon>Eukaryota</taxon>
        <taxon>Fungi</taxon>
        <taxon>Dikarya</taxon>
        <taxon>Ascomycota</taxon>
        <taxon>Saccharomycotina</taxon>
        <taxon>Pichiomycetes</taxon>
        <taxon>Metschnikowiaceae</taxon>
        <taxon>Metschnikowia</taxon>
    </lineage>
</organism>
<dbReference type="InterPro" id="IPR050164">
    <property type="entry name" value="Peptidase_C19"/>
</dbReference>
<evidence type="ECO:0000256" key="8">
    <source>
        <dbReference type="SAM" id="MobiDB-lite"/>
    </source>
</evidence>
<dbReference type="GO" id="GO:0006508">
    <property type="term" value="P:proteolysis"/>
    <property type="evidence" value="ECO:0007669"/>
    <property type="project" value="UniProtKB-KW"/>
</dbReference>
<reference evidence="11" key="1">
    <citation type="journal article" date="2018" name="Nat. Microbiol.">
        <title>Leveraging single-cell genomics to expand the fungal tree of life.</title>
        <authorList>
            <person name="Ahrendt S.R."/>
            <person name="Quandt C.A."/>
            <person name="Ciobanu D."/>
            <person name="Clum A."/>
            <person name="Salamov A."/>
            <person name="Andreopoulos B."/>
            <person name="Cheng J.F."/>
            <person name="Woyke T."/>
            <person name="Pelin A."/>
            <person name="Henrissat B."/>
            <person name="Reynolds N.K."/>
            <person name="Benny G.L."/>
            <person name="Smith M.E."/>
            <person name="James T.Y."/>
            <person name="Grigoriev I.V."/>
        </authorList>
    </citation>
    <scope>NUCLEOTIDE SEQUENCE [LARGE SCALE GENOMIC DNA]</scope>
    <source>
        <strain evidence="11">Baker2002</strain>
    </source>
</reference>
<dbReference type="SUPFAM" id="SSF54001">
    <property type="entry name" value="Cysteine proteinases"/>
    <property type="match status" value="1"/>
</dbReference>
<dbReference type="AlphaFoldDB" id="A0A4P9ZGE9"/>
<comment type="catalytic activity">
    <reaction evidence="1 7">
        <text>Thiol-dependent hydrolysis of ester, thioester, amide, peptide and isopeptide bonds formed by the C-terminal Gly of ubiquitin (a 76-residue protein attached to proteins as an intracellular targeting signal).</text>
        <dbReference type="EC" id="3.4.19.12"/>
    </reaction>
</comment>
<sequence length="605" mass="68024">MARSRQLFFGGRYGKHNQSREAQFARKNGGEVGGLSNEGNTCFMNSVIQSLASSHSLLDFIENSMYETVEVPDGCVVKTNKIKRTMGFTAALKSLLDDLNGAYGLRGKEFSTRLLMKKMSDGPKQNFFMGYNQEDAQEFYQLVMRKVEKEFNETRSGSSDPLPESEEKKDAPEYVSIDSVSGYITGCDQIGYLGKVYVPAHQANPNIADSARQLFGMSLVTPVDGIAAERIGCVSCGETGGIRYSVISGMSLNLPYEQGFSPRYDLIELLRQWETPEIIDEVNCNRCGLMQTKQFLLQNSDSASSEKMVSNFEERLADIEAELQKDTISNDAFERLTIKQMTRKTLKQKQILLSRPPPLLCIHINRSVIDPRTFMIVKNPKSLSFPSELDLNAFVAVPDQINLDARLPFKKHSDEEPVDTEESPNMQAELDSLEDTVPEADSEDVNDVTEQSSENANEGAEKGFESANSIGLYKPALNKDLLYRLKAVITHMGTHHYGHYICYRKWRGTWWKVNDELVSATSEDEVLCAPGTFMLFFEHRNADKLAQPESFEDQSSEEAEADDERLLFTEISTNSDDEMFRGLSDSPEKLFSGAGYDFEEERAFV</sequence>
<dbReference type="EC" id="3.4.19.12" evidence="7"/>
<feature type="compositionally biased region" description="Acidic residues" evidence="8">
    <location>
        <begin position="433"/>
        <end position="447"/>
    </location>
</feature>
<dbReference type="Proteomes" id="UP000268321">
    <property type="component" value="Unassembled WGS sequence"/>
</dbReference>
<keyword evidence="6 7" id="KW-0788">Thiol protease</keyword>
<keyword evidence="3 7" id="KW-0645">Protease</keyword>
<name>A0A4P9ZGE9_9ASCO</name>
<dbReference type="InterPro" id="IPR028889">
    <property type="entry name" value="USP"/>
</dbReference>
<accession>A0A4P9ZGE9</accession>
<dbReference type="Pfam" id="PF00443">
    <property type="entry name" value="UCH"/>
    <property type="match status" value="1"/>
</dbReference>
<comment type="similarity">
    <text evidence="2 7">Belongs to the peptidase C19 family.</text>
</comment>
<dbReference type="OrthoDB" id="2020758at2759"/>
<dbReference type="Gene3D" id="3.90.70.10">
    <property type="entry name" value="Cysteine proteinases"/>
    <property type="match status" value="1"/>
</dbReference>
<evidence type="ECO:0000256" key="4">
    <source>
        <dbReference type="ARBA" id="ARBA00022786"/>
    </source>
</evidence>
<gene>
    <name evidence="10" type="ORF">METBISCDRAFT_13966</name>
</gene>
<evidence type="ECO:0000256" key="3">
    <source>
        <dbReference type="ARBA" id="ARBA00022670"/>
    </source>
</evidence>